<dbReference type="RefSeq" id="WP_053544555.1">
    <property type="nucleotide sequence ID" value="NZ_CP009220.1"/>
</dbReference>
<keyword evidence="2" id="KW-0812">Transmembrane</keyword>
<keyword evidence="2" id="KW-0472">Membrane</keyword>
<feature type="region of interest" description="Disordered" evidence="1">
    <location>
        <begin position="540"/>
        <end position="618"/>
    </location>
</feature>
<dbReference type="AlphaFoldDB" id="A0A0M4CIR5"/>
<feature type="compositionally biased region" description="Polar residues" evidence="1">
    <location>
        <begin position="578"/>
        <end position="593"/>
    </location>
</feature>
<feature type="compositionally biased region" description="Low complexity" evidence="1">
    <location>
        <begin position="546"/>
        <end position="558"/>
    </location>
</feature>
<evidence type="ECO:0000256" key="2">
    <source>
        <dbReference type="SAM" id="Phobius"/>
    </source>
</evidence>
<feature type="transmembrane region" description="Helical" evidence="2">
    <location>
        <begin position="351"/>
        <end position="375"/>
    </location>
</feature>
<dbReference type="EMBL" id="CP009220">
    <property type="protein sequence ID" value="ALC05488.1"/>
    <property type="molecule type" value="Genomic_DNA"/>
</dbReference>
<name>A0A0M4CIR5_9CORY</name>
<dbReference type="OrthoDB" id="4409156at2"/>
<proteinExistence type="predicted"/>
<dbReference type="KEGG" id="cdx:CDES_05255"/>
<gene>
    <name evidence="3" type="ORF">CDES_05255</name>
</gene>
<organism evidence="3 4">
    <name type="scientific">Corynebacterium deserti GIMN1.010</name>
    <dbReference type="NCBI Taxonomy" id="931089"/>
    <lineage>
        <taxon>Bacteria</taxon>
        <taxon>Bacillati</taxon>
        <taxon>Actinomycetota</taxon>
        <taxon>Actinomycetes</taxon>
        <taxon>Mycobacteriales</taxon>
        <taxon>Corynebacteriaceae</taxon>
        <taxon>Corynebacterium</taxon>
    </lineage>
</organism>
<accession>A0A0M4CIR5</accession>
<reference evidence="3 4" key="1">
    <citation type="submission" date="2014-08" db="EMBL/GenBank/DDBJ databases">
        <title>Complete genome sequence of Corynebacterium deserti GIMN1.010 (=DSM 45689), isolated from desert sand in western China.</title>
        <authorList>
            <person name="Ruckert C."/>
            <person name="Albersmeier A."/>
            <person name="Kalinowski J."/>
        </authorList>
    </citation>
    <scope>NUCLEOTIDE SEQUENCE [LARGE SCALE GENOMIC DNA]</scope>
    <source>
        <strain evidence="3 4">GIMN1.010</strain>
    </source>
</reference>
<dbReference type="PATRIC" id="fig|931089.4.peg.1069"/>
<feature type="region of interest" description="Disordered" evidence="1">
    <location>
        <begin position="466"/>
        <end position="525"/>
    </location>
</feature>
<feature type="compositionally biased region" description="Low complexity" evidence="1">
    <location>
        <begin position="594"/>
        <end position="611"/>
    </location>
</feature>
<keyword evidence="4" id="KW-1185">Reference proteome</keyword>
<dbReference type="Proteomes" id="UP000068067">
    <property type="component" value="Chromosome"/>
</dbReference>
<protein>
    <submittedName>
        <fullName evidence="3">Putative membrane protein</fullName>
    </submittedName>
</protein>
<keyword evidence="2" id="KW-1133">Transmembrane helix</keyword>
<feature type="transmembrane region" description="Helical" evidence="2">
    <location>
        <begin position="294"/>
        <end position="314"/>
    </location>
</feature>
<evidence type="ECO:0000313" key="3">
    <source>
        <dbReference type="EMBL" id="ALC05488.1"/>
    </source>
</evidence>
<evidence type="ECO:0000313" key="4">
    <source>
        <dbReference type="Proteomes" id="UP000068067"/>
    </source>
</evidence>
<evidence type="ECO:0000256" key="1">
    <source>
        <dbReference type="SAM" id="MobiDB-lite"/>
    </source>
</evidence>
<sequence>MAVTLSQSSPPTFSQFSFDREIYPLTPIPSQPTVRFPLEGINRSTAESLVPAGDSDTLTTALLIPTNNATALTVVVGGNCFGTVITPQHLLNSQLSRVFASGHIISCQLHVTPGASTLASLILPELDYAIVVNDIPQCNSTLLPGGQTWNVEPTKSTLFDDFLPYAAILFELRESNSLVEVYYKGVHCGVLEINDAAALASAVQFCLKHGQVPVARGCVRRNNGTTSVKIHALPFEAWTKKHRQIVPLRLPALLPYNADPLMYFEGVKCLAIKIEQHTNAGKATPTAWEKAIDAVPFIAMVLGGLSVASAIAVARYSTPGLVGFVAVGVVMLLISLGLLRNRREPHLHRMWEFLGPVVLIAATPPLVFSAVGAFLDTSSSMSSYAESSELTTLQNRSILPYLIEQERAQEQQRIAGGTVLASAPPHIAAGPSESASRDILGDTPTERVILATDPETGEIVKDVPVRVDNDDDSTPNHDSGSPLAPVIPSVPPRGLDPDDLIPDWSISLPTPDESSGPILANPGNGGVPILPIELIEPEPIEPTEPMEPTAPTEPTEPTGSATPVLPMPPMETVDPGTSAPNSFAPNTDSTQVGDASDTSTADTTDVASADSEPTEASD</sequence>
<feature type="transmembrane region" description="Helical" evidence="2">
    <location>
        <begin position="320"/>
        <end position="339"/>
    </location>
</feature>